<comment type="caution">
    <text evidence="1">The sequence shown here is derived from an EMBL/GenBank/DDBJ whole genome shotgun (WGS) entry which is preliminary data.</text>
</comment>
<evidence type="ECO:0000313" key="1">
    <source>
        <dbReference type="EMBL" id="OQV14411.1"/>
    </source>
</evidence>
<name>A0A1W0WGT6_HYPEX</name>
<accession>A0A1W0WGT6</accession>
<protein>
    <submittedName>
        <fullName evidence="1">Uncharacterized protein</fullName>
    </submittedName>
</protein>
<evidence type="ECO:0000313" key="2">
    <source>
        <dbReference type="Proteomes" id="UP000192578"/>
    </source>
</evidence>
<organism evidence="1 2">
    <name type="scientific">Hypsibius exemplaris</name>
    <name type="common">Freshwater tardigrade</name>
    <dbReference type="NCBI Taxonomy" id="2072580"/>
    <lineage>
        <taxon>Eukaryota</taxon>
        <taxon>Metazoa</taxon>
        <taxon>Ecdysozoa</taxon>
        <taxon>Tardigrada</taxon>
        <taxon>Eutardigrada</taxon>
        <taxon>Parachela</taxon>
        <taxon>Hypsibioidea</taxon>
        <taxon>Hypsibiidae</taxon>
        <taxon>Hypsibius</taxon>
    </lineage>
</organism>
<reference evidence="2" key="1">
    <citation type="submission" date="2017-01" db="EMBL/GenBank/DDBJ databases">
        <title>Comparative genomics of anhydrobiosis in the tardigrade Hypsibius dujardini.</title>
        <authorList>
            <person name="Yoshida Y."/>
            <person name="Koutsovoulos G."/>
            <person name="Laetsch D."/>
            <person name="Stevens L."/>
            <person name="Kumar S."/>
            <person name="Horikawa D."/>
            <person name="Ishino K."/>
            <person name="Komine S."/>
            <person name="Tomita M."/>
            <person name="Blaxter M."/>
            <person name="Arakawa K."/>
        </authorList>
    </citation>
    <scope>NUCLEOTIDE SEQUENCE [LARGE SCALE GENOMIC DNA]</scope>
    <source>
        <strain evidence="2">Z151</strain>
    </source>
</reference>
<dbReference type="Proteomes" id="UP000192578">
    <property type="component" value="Unassembled WGS sequence"/>
</dbReference>
<gene>
    <name evidence="1" type="ORF">BV898_11388</name>
</gene>
<proteinExistence type="predicted"/>
<sequence length="96" mass="10437">MLPIVRRILLIRWSMVSPEAPGSTLPLSLCSVLPSILGKQSLKASFLVEVQPGVIGDPGAQRSPAKLAVLTVAAVLLVSRSEWWRATRTWPCFDSL</sequence>
<dbReference type="AlphaFoldDB" id="A0A1W0WGT6"/>
<keyword evidence="2" id="KW-1185">Reference proteome</keyword>
<dbReference type="EMBL" id="MTYJ01000105">
    <property type="protein sequence ID" value="OQV14411.1"/>
    <property type="molecule type" value="Genomic_DNA"/>
</dbReference>